<reference evidence="2" key="1">
    <citation type="journal article" date="2025" name="Foods">
        <title>Unveiling the Microbial Signatures of Arabica Coffee Cherries: Insights into Ripeness Specific Diversity, Functional Traits, and Implications for Quality and Safety.</title>
        <authorList>
            <consortium name="RefSeq"/>
            <person name="Tenea G.N."/>
            <person name="Cifuentes V."/>
            <person name="Reyes P."/>
            <person name="Cevallos-Vallejos M."/>
        </authorList>
    </citation>
    <scope>NUCLEOTIDE SEQUENCE [LARGE SCALE GENOMIC DNA]</scope>
</reference>
<evidence type="ECO:0000313" key="2">
    <source>
        <dbReference type="Proteomes" id="UP001652660"/>
    </source>
</evidence>
<feature type="chain" id="PRO_5047511607" evidence="1">
    <location>
        <begin position="22"/>
        <end position="202"/>
    </location>
</feature>
<dbReference type="RefSeq" id="XP_027107411.2">
    <property type="nucleotide sequence ID" value="XM_027251610.2"/>
</dbReference>
<dbReference type="PANTHER" id="PTHR33881">
    <property type="entry name" value="NEUROGENIC LOCUS NOTCH-LIKE PROTEIN"/>
    <property type="match status" value="1"/>
</dbReference>
<evidence type="ECO:0000313" key="3">
    <source>
        <dbReference type="RefSeq" id="XP_027107411.2"/>
    </source>
</evidence>
<feature type="signal peptide" evidence="1">
    <location>
        <begin position="1"/>
        <end position="21"/>
    </location>
</feature>
<proteinExistence type="predicted"/>
<dbReference type="OrthoDB" id="1914642at2759"/>
<keyword evidence="1" id="KW-0732">Signal</keyword>
<reference evidence="3" key="2">
    <citation type="submission" date="2025-08" db="UniProtKB">
        <authorList>
            <consortium name="RefSeq"/>
        </authorList>
    </citation>
    <scope>IDENTIFICATION</scope>
    <source>
        <tissue evidence="3">Leaves</tissue>
    </source>
</reference>
<name>A0A6P6VYC7_COFAR</name>
<gene>
    <name evidence="3" type="primary">LOC113727447</name>
</gene>
<evidence type="ECO:0000256" key="1">
    <source>
        <dbReference type="SAM" id="SignalP"/>
    </source>
</evidence>
<sequence>MALSWFKISLAMAMILPPIATRGDDPLTPILNDICKEVECGKGTCQASLGYPFNFKCICDNGWKRTRLDNEETLEFLPCVIPNCSLDYSCMPAPAPLPSIPYNKSFFDPCYWIYCGGGTCIKDATYTHKCQCNSGYSNLNDISVFPCFNQCAVGSDCSRLGVKLSSSTSSRNNDDSPATSILPWKFQWMGILLISGAILLWK</sequence>
<dbReference type="Proteomes" id="UP001652660">
    <property type="component" value="Chromosome 2e"/>
</dbReference>
<accession>A0A6P6VYC7</accession>
<dbReference type="GeneID" id="113727447"/>
<dbReference type="PANTHER" id="PTHR33881:SF10">
    <property type="entry name" value="SLIT HOMOLOG 2 PROTEIN-LIKE"/>
    <property type="match status" value="1"/>
</dbReference>
<protein>
    <submittedName>
        <fullName evidence="3">Uncharacterized protein</fullName>
    </submittedName>
</protein>
<organism evidence="2 3">
    <name type="scientific">Coffea arabica</name>
    <name type="common">Arabian coffee</name>
    <dbReference type="NCBI Taxonomy" id="13443"/>
    <lineage>
        <taxon>Eukaryota</taxon>
        <taxon>Viridiplantae</taxon>
        <taxon>Streptophyta</taxon>
        <taxon>Embryophyta</taxon>
        <taxon>Tracheophyta</taxon>
        <taxon>Spermatophyta</taxon>
        <taxon>Magnoliopsida</taxon>
        <taxon>eudicotyledons</taxon>
        <taxon>Gunneridae</taxon>
        <taxon>Pentapetalae</taxon>
        <taxon>asterids</taxon>
        <taxon>lamiids</taxon>
        <taxon>Gentianales</taxon>
        <taxon>Rubiaceae</taxon>
        <taxon>Ixoroideae</taxon>
        <taxon>Gardenieae complex</taxon>
        <taxon>Bertiereae - Coffeeae clade</taxon>
        <taxon>Coffeeae</taxon>
        <taxon>Coffea</taxon>
    </lineage>
</organism>
<keyword evidence="2" id="KW-1185">Reference proteome</keyword>
<dbReference type="AlphaFoldDB" id="A0A6P6VYC7"/>